<evidence type="ECO:0000256" key="14">
    <source>
        <dbReference type="PIRSR" id="PIRSR036426-1"/>
    </source>
</evidence>
<reference evidence="17 18" key="1">
    <citation type="submission" date="2020-08" db="EMBL/GenBank/DDBJ databases">
        <title>Genomic Encyclopedia of Type Strains, Phase IV (KMG-IV): sequencing the most valuable type-strain genomes for metagenomic binning, comparative biology and taxonomic classification.</title>
        <authorList>
            <person name="Goeker M."/>
        </authorList>
    </citation>
    <scope>NUCLEOTIDE SEQUENCE [LARGE SCALE GENOMIC DNA]</scope>
    <source>
        <strain evidence="17 18">DSM 26438</strain>
    </source>
</reference>
<dbReference type="SUPFAM" id="SSF75615">
    <property type="entry name" value="Siroheme synthase middle domains-like"/>
    <property type="match status" value="1"/>
</dbReference>
<evidence type="ECO:0000256" key="1">
    <source>
        <dbReference type="ARBA" id="ARBA00005010"/>
    </source>
</evidence>
<protein>
    <submittedName>
        <fullName evidence="17">Uroporphyrin-III C-methyltransferase/precorrin-2 dehydrogenase/sirohydrochlorin ferrochelatase</fullName>
        <ecNumber evidence="17">1.3.1.76</ecNumber>
        <ecNumber evidence="17">2.1.1.107</ecNumber>
        <ecNumber evidence="17">4.99.1.4</ecNumber>
    </submittedName>
</protein>
<keyword evidence="10" id="KW-0627">Porphyrin biosynthesis</keyword>
<dbReference type="GO" id="GO:0004851">
    <property type="term" value="F:uroporphyrin-III C-methyltransferase activity"/>
    <property type="evidence" value="ECO:0007669"/>
    <property type="project" value="UniProtKB-EC"/>
</dbReference>
<keyword evidence="9 17" id="KW-0456">Lyase</keyword>
<dbReference type="InterPro" id="IPR035996">
    <property type="entry name" value="4pyrrol_Methylase_sf"/>
</dbReference>
<dbReference type="SUPFAM" id="SSF51735">
    <property type="entry name" value="NAD(P)-binding Rossmann-fold domains"/>
    <property type="match status" value="1"/>
</dbReference>
<dbReference type="Pfam" id="PF00590">
    <property type="entry name" value="TP_methylase"/>
    <property type="match status" value="1"/>
</dbReference>
<feature type="domain" description="Sirohaem synthase dimerisation" evidence="16">
    <location>
        <begin position="164"/>
        <end position="221"/>
    </location>
</feature>
<dbReference type="PROSITE" id="PS00839">
    <property type="entry name" value="SUMT_1"/>
    <property type="match status" value="1"/>
</dbReference>
<dbReference type="EC" id="2.1.1.107" evidence="17"/>
<evidence type="ECO:0000256" key="4">
    <source>
        <dbReference type="ARBA" id="ARBA00022603"/>
    </source>
</evidence>
<sequence>MGMLTNAPDKADHRLTTFPAFFKVEKRPVAVFGNGDEAFAKVRLLLNTSADIRAFADAPQDDYAALLGQGHVTHHLLPFSPELVEGMVLVFAATGEEALDRQIVDAARSRSIPANAVDQPGYCDFYTPGLVSRAPLAVAICTEGAGPVLGQIVRARIDQMLAPSLGRLARLAIEYRDAAEQNIPKGALRRNFWRRFFSGSVADSVALNDIDAAHDAAAHLLASPERPEGYVWLVGAGPGAEDLLTLRAQRVLMQADVIVYDALVPQEIVNMGRRDAERLSVGKRKGCHSKSQSDINRLLVTLGEEGKRIVRLKSGDPLVYGRAAEEMAALREAGIGYEIVPGITSAFAAAADFELPLTLRGVASSLIFTTGHDLAGDILPDWARLAVSGATIAVYMGRSVAASVATRLMNAGLNGDTTVAVIENASRSYRRLMHGTLKDLPDLEHRDELTGPVMVIIGDAVAGANFERSEALASTDVLSDPKQEYANG</sequence>
<evidence type="ECO:0000256" key="8">
    <source>
        <dbReference type="ARBA" id="ARBA00023027"/>
    </source>
</evidence>
<comment type="catalytic activity">
    <reaction evidence="13">
        <text>precorrin-2 + NAD(+) = sirohydrochlorin + NADH + 2 H(+)</text>
        <dbReference type="Rhea" id="RHEA:15613"/>
        <dbReference type="ChEBI" id="CHEBI:15378"/>
        <dbReference type="ChEBI" id="CHEBI:57540"/>
        <dbReference type="ChEBI" id="CHEBI:57945"/>
        <dbReference type="ChEBI" id="CHEBI:58351"/>
        <dbReference type="ChEBI" id="CHEBI:58827"/>
        <dbReference type="EC" id="1.3.1.76"/>
    </reaction>
</comment>
<evidence type="ECO:0000256" key="7">
    <source>
        <dbReference type="ARBA" id="ARBA00023002"/>
    </source>
</evidence>
<dbReference type="InterPro" id="IPR012409">
    <property type="entry name" value="Sirohaem_synth"/>
</dbReference>
<feature type="active site" description="Proton donor" evidence="14">
    <location>
        <position position="283"/>
    </location>
</feature>
<dbReference type="InterPro" id="IPR037115">
    <property type="entry name" value="Sirohaem_synt_dimer_dom_sf"/>
</dbReference>
<evidence type="ECO:0000256" key="2">
    <source>
        <dbReference type="ARBA" id="ARBA00005879"/>
    </source>
</evidence>
<dbReference type="GO" id="GO:0009236">
    <property type="term" value="P:cobalamin biosynthetic process"/>
    <property type="evidence" value="ECO:0007669"/>
    <property type="project" value="UniProtKB-KW"/>
</dbReference>
<proteinExistence type="inferred from homology"/>
<dbReference type="EMBL" id="JACIDV010000008">
    <property type="protein sequence ID" value="MBB3946938.1"/>
    <property type="molecule type" value="Genomic_DNA"/>
</dbReference>
<dbReference type="InterPro" id="IPR014777">
    <property type="entry name" value="4pyrrole_Mease_sub1"/>
</dbReference>
<keyword evidence="11" id="KW-0511">Multifunctional enzyme</keyword>
<keyword evidence="6" id="KW-0949">S-adenosyl-L-methionine</keyword>
<dbReference type="InterPro" id="IPR006366">
    <property type="entry name" value="CobA/CysG_C"/>
</dbReference>
<dbReference type="Gene3D" id="3.30.160.110">
    <property type="entry name" value="Siroheme synthase, domain 2"/>
    <property type="match status" value="1"/>
</dbReference>
<comment type="pathway">
    <text evidence="1">Porphyrin-containing compound metabolism; siroheme biosynthesis; sirohydrochlorin from precorrin-2: step 1/1.</text>
</comment>
<dbReference type="GO" id="GO:0051266">
    <property type="term" value="F:sirohydrochlorin ferrochelatase activity"/>
    <property type="evidence" value="ECO:0007669"/>
    <property type="project" value="UniProtKB-EC"/>
</dbReference>
<evidence type="ECO:0000256" key="9">
    <source>
        <dbReference type="ARBA" id="ARBA00023239"/>
    </source>
</evidence>
<dbReference type="InterPro" id="IPR000878">
    <property type="entry name" value="4pyrrol_Mease"/>
</dbReference>
<keyword evidence="18" id="KW-1185">Reference proteome</keyword>
<evidence type="ECO:0000256" key="3">
    <source>
        <dbReference type="ARBA" id="ARBA00022573"/>
    </source>
</evidence>
<dbReference type="AlphaFoldDB" id="A0A7W6G2C3"/>
<keyword evidence="7 17" id="KW-0560">Oxidoreductase</keyword>
<feature type="active site" description="Proton acceptor" evidence="14">
    <location>
        <position position="261"/>
    </location>
</feature>
<evidence type="ECO:0000256" key="12">
    <source>
        <dbReference type="ARBA" id="ARBA00025705"/>
    </source>
</evidence>
<keyword evidence="3" id="KW-0169">Cobalamin biosynthesis</keyword>
<dbReference type="InterPro" id="IPR036291">
    <property type="entry name" value="NAD(P)-bd_dom_sf"/>
</dbReference>
<dbReference type="GO" id="GO:0032259">
    <property type="term" value="P:methylation"/>
    <property type="evidence" value="ECO:0007669"/>
    <property type="project" value="UniProtKB-KW"/>
</dbReference>
<evidence type="ECO:0000256" key="6">
    <source>
        <dbReference type="ARBA" id="ARBA00022691"/>
    </source>
</evidence>
<dbReference type="NCBIfam" id="NF004790">
    <property type="entry name" value="PRK06136.1"/>
    <property type="match status" value="1"/>
</dbReference>
<dbReference type="UniPathway" id="UPA00262">
    <property type="reaction ID" value="UER00211"/>
</dbReference>
<dbReference type="SUPFAM" id="SSF53790">
    <property type="entry name" value="Tetrapyrrole methylase"/>
    <property type="match status" value="1"/>
</dbReference>
<comment type="caution">
    <text evidence="17">The sequence shown here is derived from an EMBL/GenBank/DDBJ whole genome shotgun (WGS) entry which is preliminary data.</text>
</comment>
<gene>
    <name evidence="17" type="ORF">GGQ73_002902</name>
</gene>
<dbReference type="Proteomes" id="UP000565286">
    <property type="component" value="Unassembled WGS sequence"/>
</dbReference>
<dbReference type="Gene3D" id="3.40.50.720">
    <property type="entry name" value="NAD(P)-binding Rossmann-like Domain"/>
    <property type="match status" value="1"/>
</dbReference>
<keyword evidence="4 17" id="KW-0489">Methyltransferase</keyword>
<comment type="similarity">
    <text evidence="2">Belongs to the precorrin methyltransferase family.</text>
</comment>
<accession>A0A7W6G2C3</accession>
<dbReference type="InterPro" id="IPR014776">
    <property type="entry name" value="4pyrrole_Mease_sub2"/>
</dbReference>
<dbReference type="FunFam" id="3.40.1010.10:FF:000001">
    <property type="entry name" value="Siroheme synthase"/>
    <property type="match status" value="1"/>
</dbReference>
<keyword evidence="8" id="KW-0520">NAD</keyword>
<dbReference type="InterPro" id="IPR006367">
    <property type="entry name" value="Sirohaem_synthase_N"/>
</dbReference>
<dbReference type="NCBIfam" id="TIGR01470">
    <property type="entry name" value="cysG_Nterm"/>
    <property type="match status" value="1"/>
</dbReference>
<dbReference type="Gene3D" id="1.10.8.210">
    <property type="entry name" value="Sirohaem synthase, dimerisation domain"/>
    <property type="match status" value="1"/>
</dbReference>
<dbReference type="PANTHER" id="PTHR45790:SF3">
    <property type="entry name" value="S-ADENOSYL-L-METHIONINE-DEPENDENT UROPORPHYRINOGEN III METHYLTRANSFERASE, CHLOROPLASTIC"/>
    <property type="match status" value="1"/>
</dbReference>
<evidence type="ECO:0000313" key="17">
    <source>
        <dbReference type="EMBL" id="MBB3946938.1"/>
    </source>
</evidence>
<evidence type="ECO:0000256" key="11">
    <source>
        <dbReference type="ARBA" id="ARBA00023268"/>
    </source>
</evidence>
<dbReference type="Gene3D" id="3.30.950.10">
    <property type="entry name" value="Methyltransferase, Cobalt-precorrin-4 Transmethylase, Domain 2"/>
    <property type="match status" value="1"/>
</dbReference>
<evidence type="ECO:0000313" key="18">
    <source>
        <dbReference type="Proteomes" id="UP000565286"/>
    </source>
</evidence>
<dbReference type="PANTHER" id="PTHR45790">
    <property type="entry name" value="SIROHEME SYNTHASE-RELATED"/>
    <property type="match status" value="1"/>
</dbReference>
<dbReference type="Pfam" id="PF10414">
    <property type="entry name" value="CysG_dimeriser"/>
    <property type="match status" value="1"/>
</dbReference>
<dbReference type="PIRSF" id="PIRSF036426">
    <property type="entry name" value="Sirohaem_synth"/>
    <property type="match status" value="1"/>
</dbReference>
<evidence type="ECO:0000256" key="5">
    <source>
        <dbReference type="ARBA" id="ARBA00022679"/>
    </source>
</evidence>
<dbReference type="GO" id="GO:0051287">
    <property type="term" value="F:NAD binding"/>
    <property type="evidence" value="ECO:0007669"/>
    <property type="project" value="InterPro"/>
</dbReference>
<feature type="domain" description="Tetrapyrrole methylase" evidence="15">
    <location>
        <begin position="231"/>
        <end position="440"/>
    </location>
</feature>
<evidence type="ECO:0000256" key="13">
    <source>
        <dbReference type="ARBA" id="ARBA00047561"/>
    </source>
</evidence>
<evidence type="ECO:0000259" key="15">
    <source>
        <dbReference type="Pfam" id="PF00590"/>
    </source>
</evidence>
<dbReference type="NCBIfam" id="TIGR01469">
    <property type="entry name" value="cobA_cysG_Cterm"/>
    <property type="match status" value="1"/>
</dbReference>
<evidence type="ECO:0000256" key="10">
    <source>
        <dbReference type="ARBA" id="ARBA00023244"/>
    </source>
</evidence>
<dbReference type="Pfam" id="PF13241">
    <property type="entry name" value="NAD_binding_7"/>
    <property type="match status" value="1"/>
</dbReference>
<dbReference type="CDD" id="cd11642">
    <property type="entry name" value="SUMT"/>
    <property type="match status" value="1"/>
</dbReference>
<dbReference type="EC" id="4.99.1.4" evidence="17"/>
<comment type="pathway">
    <text evidence="12">Porphyrin-containing compound metabolism; siroheme biosynthesis; precorrin-2 from uroporphyrinogen III: step 1/1.</text>
</comment>
<dbReference type="GO" id="GO:0019354">
    <property type="term" value="P:siroheme biosynthetic process"/>
    <property type="evidence" value="ECO:0007669"/>
    <property type="project" value="UniProtKB-UniPathway"/>
</dbReference>
<dbReference type="InterPro" id="IPR003043">
    <property type="entry name" value="Uropor_MeTrfase_CS"/>
</dbReference>
<dbReference type="NCBIfam" id="NF007922">
    <property type="entry name" value="PRK10637.1"/>
    <property type="match status" value="1"/>
</dbReference>
<dbReference type="EC" id="1.3.1.76" evidence="17"/>
<dbReference type="InterPro" id="IPR050161">
    <property type="entry name" value="Siro_Cobalamin_biosynth"/>
</dbReference>
<keyword evidence="5 17" id="KW-0808">Transferase</keyword>
<organism evidence="17 18">
    <name type="scientific">Rhizobium skierniewicense</name>
    <dbReference type="NCBI Taxonomy" id="984260"/>
    <lineage>
        <taxon>Bacteria</taxon>
        <taxon>Pseudomonadati</taxon>
        <taxon>Pseudomonadota</taxon>
        <taxon>Alphaproteobacteria</taxon>
        <taxon>Hyphomicrobiales</taxon>
        <taxon>Rhizobiaceae</taxon>
        <taxon>Rhizobium/Agrobacterium group</taxon>
        <taxon>Rhizobium</taxon>
    </lineage>
</organism>
<dbReference type="InterPro" id="IPR019478">
    <property type="entry name" value="Sirohaem_synthase_dimer_dom"/>
</dbReference>
<dbReference type="Gene3D" id="3.40.1010.10">
    <property type="entry name" value="Cobalt-precorrin-4 Transmethylase, Domain 1"/>
    <property type="match status" value="1"/>
</dbReference>
<evidence type="ECO:0000259" key="16">
    <source>
        <dbReference type="Pfam" id="PF10414"/>
    </source>
</evidence>
<dbReference type="GO" id="GO:0043115">
    <property type="term" value="F:precorrin-2 dehydrogenase activity"/>
    <property type="evidence" value="ECO:0007669"/>
    <property type="project" value="UniProtKB-EC"/>
</dbReference>
<name>A0A7W6G2C3_9HYPH</name>